<name>A0A1I3AUZ0_9LACT</name>
<dbReference type="GO" id="GO:0055052">
    <property type="term" value="C:ATP-binding cassette (ABC) transporter complex, substrate-binding subunit-containing"/>
    <property type="evidence" value="ECO:0007669"/>
    <property type="project" value="TreeGrafter"/>
</dbReference>
<evidence type="ECO:0000256" key="4">
    <source>
        <dbReference type="SAM" id="SignalP"/>
    </source>
</evidence>
<dbReference type="CDD" id="cd14747">
    <property type="entry name" value="PBP2_MalE"/>
    <property type="match status" value="1"/>
</dbReference>
<dbReference type="Gene3D" id="3.40.190.10">
    <property type="entry name" value="Periplasmic binding protein-like II"/>
    <property type="match status" value="2"/>
</dbReference>
<evidence type="ECO:0000313" key="5">
    <source>
        <dbReference type="EMBL" id="SFH53834.1"/>
    </source>
</evidence>
<dbReference type="PANTHER" id="PTHR30061:SF50">
    <property type="entry name" value="MALTOSE_MALTODEXTRIN-BINDING PERIPLASMIC PROTEIN"/>
    <property type="match status" value="1"/>
</dbReference>
<dbReference type="SUPFAM" id="SSF53850">
    <property type="entry name" value="Periplasmic binding protein-like II"/>
    <property type="match status" value="1"/>
</dbReference>
<dbReference type="GO" id="GO:1901982">
    <property type="term" value="F:maltose binding"/>
    <property type="evidence" value="ECO:0007669"/>
    <property type="project" value="TreeGrafter"/>
</dbReference>
<evidence type="ECO:0000256" key="2">
    <source>
        <dbReference type="ARBA" id="ARBA00022448"/>
    </source>
</evidence>
<dbReference type="RefSeq" id="WP_092090804.1">
    <property type="nucleotide sequence ID" value="NZ_FOQE01000002.1"/>
</dbReference>
<comment type="similarity">
    <text evidence="1">Belongs to the bacterial solute-binding protein 1 family.</text>
</comment>
<organism evidence="5 6">
    <name type="scientific">Pisciglobus halotolerans</name>
    <dbReference type="NCBI Taxonomy" id="745365"/>
    <lineage>
        <taxon>Bacteria</taxon>
        <taxon>Bacillati</taxon>
        <taxon>Bacillota</taxon>
        <taxon>Bacilli</taxon>
        <taxon>Lactobacillales</taxon>
        <taxon>Carnobacteriaceae</taxon>
    </lineage>
</organism>
<protein>
    <submittedName>
        <fullName evidence="5">Carbohydrate ABC transporter substrate-binding protein, CUT1 family</fullName>
    </submittedName>
</protein>
<proteinExistence type="inferred from homology"/>
<sequence>MRKWNKKALVGTVGLLTAGFLAACGSGNSSEEANSDTGSNSSKEVSFWFMGDGNEQVQPILDSFTEETGIKVNVQSIPWSAAHDRLLTAVASGEGPDVVQMGTTWMSEFSDAGALMDITDYINSEDELNRDNFFEGNVGTNEFDGKYYGVPWYTETRALYYRSDLLEDIGYSEAPKTWDELKDAALKLSKRGDNMYGFNVDGSDQTFGFMFARQNGSKLLDKEGNPLFNQKPFVESAEYLNSMIQNGSAPAQDLGIDISQSFGGEGIVPMFISGPWMITAINENASDIDGKWATAVLPAGPENNLSNTGGANLSVWNGTDNTKNAIELIKFMSKPENQLTFLDTSSSLPAVKSAWEDEKLQGDKIAPFGEQLESSEHMPLMPKWEEVAQKYLDYWEQITVGGADIQDTLDAFNKDAASILKK</sequence>
<dbReference type="AlphaFoldDB" id="A0A1I3AUZ0"/>
<feature type="signal peptide" evidence="4">
    <location>
        <begin position="1"/>
        <end position="22"/>
    </location>
</feature>
<dbReference type="PROSITE" id="PS51257">
    <property type="entry name" value="PROKAR_LIPOPROTEIN"/>
    <property type="match status" value="1"/>
</dbReference>
<dbReference type="OrthoDB" id="9768630at2"/>
<keyword evidence="2" id="KW-0813">Transport</keyword>
<gene>
    <name evidence="5" type="ORF">SAMN04489868_10219</name>
</gene>
<dbReference type="PANTHER" id="PTHR30061">
    <property type="entry name" value="MALTOSE-BINDING PERIPLASMIC PROTEIN"/>
    <property type="match status" value="1"/>
</dbReference>
<keyword evidence="6" id="KW-1185">Reference proteome</keyword>
<dbReference type="GO" id="GO:0042956">
    <property type="term" value="P:maltodextrin transmembrane transport"/>
    <property type="evidence" value="ECO:0007669"/>
    <property type="project" value="TreeGrafter"/>
</dbReference>
<reference evidence="5 6" key="1">
    <citation type="submission" date="2016-10" db="EMBL/GenBank/DDBJ databases">
        <authorList>
            <person name="de Groot N.N."/>
        </authorList>
    </citation>
    <scope>NUCLEOTIDE SEQUENCE [LARGE SCALE GENOMIC DNA]</scope>
    <source>
        <strain evidence="5 6">DSM 27630</strain>
    </source>
</reference>
<dbReference type="GO" id="GO:0015768">
    <property type="term" value="P:maltose transport"/>
    <property type="evidence" value="ECO:0007669"/>
    <property type="project" value="TreeGrafter"/>
</dbReference>
<evidence type="ECO:0000256" key="3">
    <source>
        <dbReference type="ARBA" id="ARBA00022729"/>
    </source>
</evidence>
<evidence type="ECO:0000313" key="6">
    <source>
        <dbReference type="Proteomes" id="UP000198668"/>
    </source>
</evidence>
<keyword evidence="3 4" id="KW-0732">Signal</keyword>
<feature type="chain" id="PRO_5038859360" evidence="4">
    <location>
        <begin position="23"/>
        <end position="422"/>
    </location>
</feature>
<evidence type="ECO:0000256" key="1">
    <source>
        <dbReference type="ARBA" id="ARBA00008520"/>
    </source>
</evidence>
<accession>A0A1I3AUZ0</accession>
<dbReference type="InterPro" id="IPR006059">
    <property type="entry name" value="SBP"/>
</dbReference>
<dbReference type="Pfam" id="PF01547">
    <property type="entry name" value="SBP_bac_1"/>
    <property type="match status" value="1"/>
</dbReference>
<dbReference type="Proteomes" id="UP000198668">
    <property type="component" value="Unassembled WGS sequence"/>
</dbReference>
<dbReference type="EMBL" id="FOQE01000002">
    <property type="protein sequence ID" value="SFH53834.1"/>
    <property type="molecule type" value="Genomic_DNA"/>
</dbReference>